<dbReference type="GO" id="GO:0000166">
    <property type="term" value="F:nucleotide binding"/>
    <property type="evidence" value="ECO:0007669"/>
    <property type="project" value="InterPro"/>
</dbReference>
<keyword evidence="8 11" id="KW-0808">Transferase</keyword>
<reference evidence="12 13" key="1">
    <citation type="submission" date="2018-12" db="EMBL/GenBank/DDBJ databases">
        <authorList>
            <consortium name="Pathogen Informatics"/>
        </authorList>
    </citation>
    <scope>NUCLEOTIDE SEQUENCE [LARGE SCALE GENOMIC DNA]</scope>
    <source>
        <strain evidence="12 13">NCTC10741</strain>
    </source>
</reference>
<dbReference type="EC" id="2.4.2.21" evidence="4 11"/>
<dbReference type="InterPro" id="IPR036087">
    <property type="entry name" value="Nict_dMeBzImd_PRibTrfase_sf"/>
</dbReference>
<dbReference type="CDD" id="cd00544">
    <property type="entry name" value="CobU"/>
    <property type="match status" value="1"/>
</dbReference>
<dbReference type="SUPFAM" id="SSF52540">
    <property type="entry name" value="P-loop containing nucleoside triphosphate hydrolases"/>
    <property type="match status" value="1"/>
</dbReference>
<dbReference type="OrthoDB" id="9781491at2"/>
<evidence type="ECO:0000256" key="10">
    <source>
        <dbReference type="ARBA" id="ARBA00047340"/>
    </source>
</evidence>
<dbReference type="PANTHER" id="PTHR43463">
    <property type="entry name" value="NICOTINATE-NUCLEOTIDE--DIMETHYLBENZIMIDAZOLE PHOSPHORIBOSYLTRANSFERASE"/>
    <property type="match status" value="1"/>
</dbReference>
<evidence type="ECO:0000256" key="6">
    <source>
        <dbReference type="ARBA" id="ARBA00022573"/>
    </source>
</evidence>
<dbReference type="SUPFAM" id="SSF52733">
    <property type="entry name" value="Nicotinate mononucleotide:5,6-dimethylbenzimidazole phosphoribosyltransferase (CobT)"/>
    <property type="match status" value="1"/>
</dbReference>
<dbReference type="InterPro" id="IPR027417">
    <property type="entry name" value="P-loop_NTPase"/>
</dbReference>
<evidence type="ECO:0000313" key="13">
    <source>
        <dbReference type="Proteomes" id="UP000271626"/>
    </source>
</evidence>
<dbReference type="GO" id="GO:0008939">
    <property type="term" value="F:nicotinate-nucleotide-dimethylbenzimidazole phosphoribosyltransferase activity"/>
    <property type="evidence" value="ECO:0007669"/>
    <property type="project" value="UniProtKB-UniRule"/>
</dbReference>
<dbReference type="NCBIfam" id="TIGR03160">
    <property type="entry name" value="cobT_DBIPRT"/>
    <property type="match status" value="1"/>
</dbReference>
<comment type="pathway">
    <text evidence="2 11">Nucleoside biosynthesis; alpha-ribazole biosynthesis; alpha-ribazole from 5,6-dimethylbenzimidazole: step 1/2.</text>
</comment>
<dbReference type="UniPathway" id="UPA00148">
    <property type="reaction ID" value="UER00236"/>
</dbReference>
<dbReference type="Gene3D" id="3.40.50.10210">
    <property type="match status" value="1"/>
</dbReference>
<dbReference type="GO" id="GO:0043752">
    <property type="term" value="F:adenosylcobinamide kinase activity"/>
    <property type="evidence" value="ECO:0007669"/>
    <property type="project" value="InterPro"/>
</dbReference>
<dbReference type="Pfam" id="PF02277">
    <property type="entry name" value="DBI_PRT"/>
    <property type="match status" value="1"/>
</dbReference>
<protein>
    <recommendedName>
        <fullName evidence="5 11">Nicotinate-nucleotide--dimethylbenzimidazole phosphoribosyltransferase</fullName>
        <shortName evidence="11">NN:DBI PRT</shortName>
        <ecNumber evidence="4 11">2.4.2.21</ecNumber>
    </recommendedName>
    <alternativeName>
        <fullName evidence="9 11">N(1)-alpha-phosphoribosyltransferase</fullName>
    </alternativeName>
</protein>
<evidence type="ECO:0000313" key="12">
    <source>
        <dbReference type="EMBL" id="VDR40120.1"/>
    </source>
</evidence>
<dbReference type="RefSeq" id="WP_126197146.1">
    <property type="nucleotide sequence ID" value="NZ_CP085954.1"/>
</dbReference>
<evidence type="ECO:0000256" key="7">
    <source>
        <dbReference type="ARBA" id="ARBA00022676"/>
    </source>
</evidence>
<dbReference type="Gene3D" id="1.10.1610.10">
    <property type="match status" value="1"/>
</dbReference>
<dbReference type="Gene3D" id="3.40.50.300">
    <property type="entry name" value="P-loop containing nucleotide triphosphate hydrolases"/>
    <property type="match status" value="1"/>
</dbReference>
<comment type="catalytic activity">
    <reaction evidence="10 11">
        <text>5,6-dimethylbenzimidazole + nicotinate beta-D-ribonucleotide = alpha-ribazole 5'-phosphate + nicotinate + H(+)</text>
        <dbReference type="Rhea" id="RHEA:11196"/>
        <dbReference type="ChEBI" id="CHEBI:15378"/>
        <dbReference type="ChEBI" id="CHEBI:15890"/>
        <dbReference type="ChEBI" id="CHEBI:32544"/>
        <dbReference type="ChEBI" id="CHEBI:57502"/>
        <dbReference type="ChEBI" id="CHEBI:57918"/>
        <dbReference type="EC" id="2.4.2.21"/>
    </reaction>
</comment>
<name>A0A3P8MC41_TSUPA</name>
<organism evidence="12 13">
    <name type="scientific">Tsukamurella paurometabola</name>
    <name type="common">Corynebacterium paurometabolum</name>
    <dbReference type="NCBI Taxonomy" id="2061"/>
    <lineage>
        <taxon>Bacteria</taxon>
        <taxon>Bacillati</taxon>
        <taxon>Actinomycetota</taxon>
        <taxon>Actinomycetes</taxon>
        <taxon>Mycobacteriales</taxon>
        <taxon>Tsukamurellaceae</taxon>
        <taxon>Tsukamurella</taxon>
    </lineage>
</organism>
<dbReference type="CDD" id="cd02439">
    <property type="entry name" value="DMB-PRT_CobT"/>
    <property type="match status" value="1"/>
</dbReference>
<evidence type="ECO:0000256" key="4">
    <source>
        <dbReference type="ARBA" id="ARBA00011991"/>
    </source>
</evidence>
<evidence type="ECO:0000256" key="9">
    <source>
        <dbReference type="ARBA" id="ARBA00030686"/>
    </source>
</evidence>
<dbReference type="GO" id="GO:0009236">
    <property type="term" value="P:cobalamin biosynthetic process"/>
    <property type="evidence" value="ECO:0007669"/>
    <property type="project" value="UniProtKB-UniRule"/>
</dbReference>
<dbReference type="HAMAP" id="MF_00230">
    <property type="entry name" value="CobT"/>
    <property type="match status" value="1"/>
</dbReference>
<dbReference type="UniPathway" id="UPA00061">
    <property type="reaction ID" value="UER00516"/>
</dbReference>
<dbReference type="InterPro" id="IPR017846">
    <property type="entry name" value="Nict_dMeBzImd_PRibTrfase_bact"/>
</dbReference>
<dbReference type="Proteomes" id="UP000271626">
    <property type="component" value="Chromosome"/>
</dbReference>
<gene>
    <name evidence="11 12" type="primary">cobT</name>
    <name evidence="12" type="ORF">NCTC10741_03274</name>
</gene>
<evidence type="ECO:0000256" key="3">
    <source>
        <dbReference type="ARBA" id="ARBA00007110"/>
    </source>
</evidence>
<dbReference type="FunFam" id="3.40.50.10210:FF:000001">
    <property type="entry name" value="Nicotinate-nucleotide--dimethylbenzimidazole phosphoribosyltransferase"/>
    <property type="match status" value="1"/>
</dbReference>
<evidence type="ECO:0000256" key="11">
    <source>
        <dbReference type="HAMAP-Rule" id="MF_00230"/>
    </source>
</evidence>
<accession>A0A3P8MC41</accession>
<keyword evidence="6 11" id="KW-0169">Cobalamin biosynthesis</keyword>
<keyword evidence="7 11" id="KW-0328">Glycosyltransferase</keyword>
<evidence type="ECO:0000256" key="8">
    <source>
        <dbReference type="ARBA" id="ARBA00022679"/>
    </source>
</evidence>
<dbReference type="InterPro" id="IPR003203">
    <property type="entry name" value="CobU/CobP"/>
</dbReference>
<comment type="function">
    <text evidence="1 11">Catalyzes the synthesis of alpha-ribazole-5'-phosphate from nicotinate mononucleotide (NAMN) and 5,6-dimethylbenzimidazole (DMB).</text>
</comment>
<dbReference type="InterPro" id="IPR023195">
    <property type="entry name" value="Nict_dMeBzImd_PRibTrfase_N"/>
</dbReference>
<comment type="similarity">
    <text evidence="3 11">Belongs to the CobT family.</text>
</comment>
<evidence type="ECO:0000256" key="2">
    <source>
        <dbReference type="ARBA" id="ARBA00005049"/>
    </source>
</evidence>
<evidence type="ECO:0000256" key="5">
    <source>
        <dbReference type="ARBA" id="ARBA00015486"/>
    </source>
</evidence>
<dbReference type="Pfam" id="PF02283">
    <property type="entry name" value="CobU"/>
    <property type="match status" value="1"/>
</dbReference>
<feature type="active site" description="Proton acceptor" evidence="11">
    <location>
        <position position="525"/>
    </location>
</feature>
<proteinExistence type="inferred from homology"/>
<sequence length="560" mass="57182">MALTLVLGGVRSGKSARAEQLIAASGSLVRYVATAPRPDGDPDLAARVAAHRDRRPSSWSTVETQDLRAVLSEGSVPTLIDDVGGWLAARLDAAGWKTPENVNADLDGLVAAAAAYAGELVIVSPEVGLSIVPETHAGRVFQDLLGALNARLAAIADRAELVVAGIPVALDGAPLPGTGIAPAAPAPHLVKEVPEVPAAPPIVLPPFEPGADPLSFPQLSPPDPFVGREARDRQLELTKPAGSLGRLEQLGEWIAACQGVCPPKQFERARIVVFAGDHGVAAGGVSAYPPEVTAQMVANFAADGAAINVLAAQAGATVRIEDIAVAGDTREDLSRNKIRRASGDIAVTDAMTDEETIAAIAAGRRIADEEVDAGADLLIAGDMGIGNTTPAAVLVGALTDTEPVLVVGRGTGIDDNAWMRKAAAVRDGMYRARPHTGNPKALLRTVAGADLAAMAGFLAQAAVRRTPVILDGVVVTAAALVANDLAPGAVSWWVAGHKSPEPAHALALHRLDLEPLLDLGLRLGEGSGAALALPLVRSAVAVLGEMATFDAAGVSGKAAD</sequence>
<dbReference type="NCBIfam" id="NF000996">
    <property type="entry name" value="PRK00105.1"/>
    <property type="match status" value="1"/>
</dbReference>
<dbReference type="EMBL" id="LR131273">
    <property type="protein sequence ID" value="VDR40120.1"/>
    <property type="molecule type" value="Genomic_DNA"/>
</dbReference>
<dbReference type="AlphaFoldDB" id="A0A3P8MC41"/>
<dbReference type="PANTHER" id="PTHR43463:SF1">
    <property type="entry name" value="NICOTINATE-NUCLEOTIDE--DIMETHYLBENZIMIDAZOLE PHOSPHORIBOSYLTRANSFERASE"/>
    <property type="match status" value="1"/>
</dbReference>
<dbReference type="InterPro" id="IPR003200">
    <property type="entry name" value="Nict_dMeBzImd_PRibTrfase"/>
</dbReference>
<evidence type="ECO:0000256" key="1">
    <source>
        <dbReference type="ARBA" id="ARBA00002197"/>
    </source>
</evidence>